<keyword evidence="9 14" id="KW-0378">Hydrolase</keyword>
<dbReference type="SMART" id="SM00248">
    <property type="entry name" value="ANK"/>
    <property type="match status" value="1"/>
</dbReference>
<proteinExistence type="inferred from homology"/>
<evidence type="ECO:0000256" key="14">
    <source>
        <dbReference type="PROSITE-ProRule" id="PRU01389"/>
    </source>
</evidence>
<keyword evidence="4 14" id="KW-0540">Nuclease</keyword>
<dbReference type="AlphaFoldDB" id="A0A7S2WHB4"/>
<dbReference type="EMBL" id="HBHK01014828">
    <property type="protein sequence ID" value="CAD9686909.1"/>
    <property type="molecule type" value="Transcribed_RNA"/>
</dbReference>
<sequence>MDPIWWKTRKNVFDELSGEYKVCMPEVALEDDLKRLDVSDVVTPVAERTSCQMCGVGFEDVQGQREHFKSDWHRLNLKMSARGKPAMNEEEAGKFLEADDVESLSGSDDSDDSNEDGETDKAFVASKSGRTGVILQGEERKIGWVASGVVLDREGDTLDIVSLLERHVWVILLYKAGHFAGVVLEKSKKVLASKSFHRYVIRAKQGKSQSANDNSSGKAVSAGAQIRRYNEAKLGDEVHELLSSWEVYLKKASRVFVSVSKTNQKLFFGDEKLLSSKDARIRRVPFPTKRPTVKEATMIGMRLAEVKIELEEVYLARKRAKAATRAPPSPPKKRAEKCTIEEEVVETEKVIEEDPEDYASMLKSCIDGDSGAVEASLNANPSLLMQPSVKHDGCIPLHIAALHGQAEIVRLLLNRGADPCTRDHRGRLPFNCATSSKPTRDAFRRFRGDFPDKYDYEKACVPGPLTAEKDELKKQKQREKKKRQAEKKKRLKQEERLREEAAKLKKEKEDAAILAAAHSCESCRKKLLGNPSKWFQRLDYYYCSLECMHRHRRQLAADAAESRRT</sequence>
<evidence type="ECO:0000256" key="9">
    <source>
        <dbReference type="ARBA" id="ARBA00022801"/>
    </source>
</evidence>
<dbReference type="Gene3D" id="1.25.40.20">
    <property type="entry name" value="Ankyrin repeat-containing domain"/>
    <property type="match status" value="1"/>
</dbReference>
<dbReference type="Pfam" id="PF18716">
    <property type="entry name" value="VATC"/>
    <property type="match status" value="1"/>
</dbReference>
<dbReference type="PROSITE" id="PS52044">
    <property type="entry name" value="VLRF1"/>
    <property type="match status" value="1"/>
</dbReference>
<dbReference type="InterPro" id="IPR047139">
    <property type="entry name" value="ANKZ1/VMS1"/>
</dbReference>
<keyword evidence="6" id="KW-0677">Repeat</keyword>
<feature type="domain" description="VLRF1" evidence="16">
    <location>
        <begin position="165"/>
        <end position="306"/>
    </location>
</feature>
<dbReference type="InterPro" id="IPR041540">
    <property type="entry name" value="VATC"/>
</dbReference>
<feature type="region of interest" description="Disordered" evidence="15">
    <location>
        <begin position="98"/>
        <end position="121"/>
    </location>
</feature>
<dbReference type="InterPro" id="IPR041175">
    <property type="entry name" value="VLRF1/Vms1"/>
</dbReference>
<feature type="active site" evidence="14">
    <location>
        <position position="209"/>
    </location>
</feature>
<keyword evidence="8" id="KW-0863">Zinc-finger</keyword>
<evidence type="ECO:0000256" key="8">
    <source>
        <dbReference type="ARBA" id="ARBA00022771"/>
    </source>
</evidence>
<comment type="subcellular location">
    <subcellularLocation>
        <location evidence="1">Cytoplasm</location>
    </subcellularLocation>
</comment>
<dbReference type="GO" id="GO:0016787">
    <property type="term" value="F:hydrolase activity"/>
    <property type="evidence" value="ECO:0007669"/>
    <property type="project" value="UniProtKB-KW"/>
</dbReference>
<evidence type="ECO:0000256" key="13">
    <source>
        <dbReference type="PROSITE-ProRule" id="PRU00023"/>
    </source>
</evidence>
<evidence type="ECO:0000256" key="11">
    <source>
        <dbReference type="ARBA" id="ARBA00023043"/>
    </source>
</evidence>
<evidence type="ECO:0000256" key="15">
    <source>
        <dbReference type="SAM" id="MobiDB-lite"/>
    </source>
</evidence>
<keyword evidence="12" id="KW-0175">Coiled coil</keyword>
<evidence type="ECO:0000313" key="17">
    <source>
        <dbReference type="EMBL" id="CAD9686909.1"/>
    </source>
</evidence>
<keyword evidence="3 14" id="KW-0963">Cytoplasm</keyword>
<dbReference type="InterPro" id="IPR002110">
    <property type="entry name" value="Ankyrin_rpt"/>
</dbReference>
<feature type="region of interest" description="Disordered" evidence="15">
    <location>
        <begin position="467"/>
        <end position="494"/>
    </location>
</feature>
<evidence type="ECO:0000256" key="3">
    <source>
        <dbReference type="ARBA" id="ARBA00022490"/>
    </source>
</evidence>
<evidence type="ECO:0000256" key="10">
    <source>
        <dbReference type="ARBA" id="ARBA00022833"/>
    </source>
</evidence>
<keyword evidence="5" id="KW-0479">Metal-binding</keyword>
<gene>
    <name evidence="17" type="ORF">QSP1433_LOCUS9326</name>
</gene>
<keyword evidence="7 14" id="KW-0255">Endonuclease</keyword>
<feature type="compositionally biased region" description="Acidic residues" evidence="15">
    <location>
        <begin position="98"/>
        <end position="118"/>
    </location>
</feature>
<name>A0A7S2WHB4_9STRA</name>
<protein>
    <recommendedName>
        <fullName evidence="16">VLRF1 domain-containing protein</fullName>
    </recommendedName>
</protein>
<dbReference type="GO" id="GO:0008270">
    <property type="term" value="F:zinc ion binding"/>
    <property type="evidence" value="ECO:0007669"/>
    <property type="project" value="UniProtKB-KW"/>
</dbReference>
<dbReference type="SUPFAM" id="SSF48403">
    <property type="entry name" value="Ankyrin repeat"/>
    <property type="match status" value="1"/>
</dbReference>
<feature type="compositionally biased region" description="Basic residues" evidence="15">
    <location>
        <begin position="475"/>
        <end position="491"/>
    </location>
</feature>
<evidence type="ECO:0000256" key="12">
    <source>
        <dbReference type="ARBA" id="ARBA00023054"/>
    </source>
</evidence>
<dbReference type="PROSITE" id="PS50088">
    <property type="entry name" value="ANK_REPEAT"/>
    <property type="match status" value="1"/>
</dbReference>
<dbReference type="GO" id="GO:0004519">
    <property type="term" value="F:endonuclease activity"/>
    <property type="evidence" value="ECO:0007669"/>
    <property type="project" value="UniProtKB-KW"/>
</dbReference>
<dbReference type="Pfam" id="PF00023">
    <property type="entry name" value="Ank"/>
    <property type="match status" value="1"/>
</dbReference>
<evidence type="ECO:0000256" key="6">
    <source>
        <dbReference type="ARBA" id="ARBA00022737"/>
    </source>
</evidence>
<feature type="repeat" description="ANK" evidence="13">
    <location>
        <begin position="392"/>
        <end position="424"/>
    </location>
</feature>
<comment type="domain">
    <text evidence="14">The VLRF1 domain mediates binding to the 60S ribosomal subunit.</text>
</comment>
<evidence type="ECO:0000256" key="2">
    <source>
        <dbReference type="ARBA" id="ARBA00009262"/>
    </source>
</evidence>
<dbReference type="PANTHER" id="PTHR16036:SF2">
    <property type="entry name" value="TRNA ENDONUCLEASE ANKZF1"/>
    <property type="match status" value="1"/>
</dbReference>
<evidence type="ECO:0000256" key="7">
    <source>
        <dbReference type="ARBA" id="ARBA00022759"/>
    </source>
</evidence>
<reference evidence="17" key="1">
    <citation type="submission" date="2021-01" db="EMBL/GenBank/DDBJ databases">
        <authorList>
            <person name="Corre E."/>
            <person name="Pelletier E."/>
            <person name="Niang G."/>
            <person name="Scheremetjew M."/>
            <person name="Finn R."/>
            <person name="Kale V."/>
            <person name="Holt S."/>
            <person name="Cochrane G."/>
            <person name="Meng A."/>
            <person name="Brown T."/>
            <person name="Cohen L."/>
        </authorList>
    </citation>
    <scope>NUCLEOTIDE SEQUENCE</scope>
    <source>
        <strain evidence="17">NY070348D</strain>
    </source>
</reference>
<comment type="similarity">
    <text evidence="2 14">Belongs to the ANKZF1/VMS1 family.</text>
</comment>
<dbReference type="PANTHER" id="PTHR16036">
    <property type="entry name" value="ANKYRIN REPEAT AND ZINC FINGER DOMAIN-CONTAINING PROTEIN 1"/>
    <property type="match status" value="1"/>
</dbReference>
<dbReference type="PROSITE" id="PS00028">
    <property type="entry name" value="ZINC_FINGER_C2H2_1"/>
    <property type="match status" value="1"/>
</dbReference>
<dbReference type="GO" id="GO:0005737">
    <property type="term" value="C:cytoplasm"/>
    <property type="evidence" value="ECO:0007669"/>
    <property type="project" value="UniProtKB-SubCell"/>
</dbReference>
<dbReference type="GO" id="GO:0036503">
    <property type="term" value="P:ERAD pathway"/>
    <property type="evidence" value="ECO:0007669"/>
    <property type="project" value="TreeGrafter"/>
</dbReference>
<organism evidence="17">
    <name type="scientific">Mucochytrium quahogii</name>
    <dbReference type="NCBI Taxonomy" id="96639"/>
    <lineage>
        <taxon>Eukaryota</taxon>
        <taxon>Sar</taxon>
        <taxon>Stramenopiles</taxon>
        <taxon>Bigyra</taxon>
        <taxon>Labyrinthulomycetes</taxon>
        <taxon>Thraustochytrida</taxon>
        <taxon>Thraustochytriidae</taxon>
        <taxon>Mucochytrium</taxon>
    </lineage>
</organism>
<evidence type="ECO:0000259" key="16">
    <source>
        <dbReference type="PROSITE" id="PS52044"/>
    </source>
</evidence>
<dbReference type="PROSITE" id="PS50297">
    <property type="entry name" value="ANK_REP_REGION"/>
    <property type="match status" value="1"/>
</dbReference>
<dbReference type="InterPro" id="IPR013087">
    <property type="entry name" value="Znf_C2H2_type"/>
</dbReference>
<dbReference type="InterPro" id="IPR036770">
    <property type="entry name" value="Ankyrin_rpt-contain_sf"/>
</dbReference>
<evidence type="ECO:0000256" key="5">
    <source>
        <dbReference type="ARBA" id="ARBA00022723"/>
    </source>
</evidence>
<dbReference type="Pfam" id="PF18826">
    <property type="entry name" value="bVLRF1"/>
    <property type="match status" value="1"/>
</dbReference>
<evidence type="ECO:0000256" key="1">
    <source>
        <dbReference type="ARBA" id="ARBA00004496"/>
    </source>
</evidence>
<evidence type="ECO:0000256" key="4">
    <source>
        <dbReference type="ARBA" id="ARBA00022722"/>
    </source>
</evidence>
<keyword evidence="10" id="KW-0862">Zinc</keyword>
<accession>A0A7S2WHB4</accession>
<keyword evidence="11 13" id="KW-0040">ANK repeat</keyword>